<dbReference type="OrthoDB" id="8963209at2"/>
<reference evidence="1 2" key="1">
    <citation type="submission" date="2019-07" db="EMBL/GenBank/DDBJ databases">
        <title>Caenimonas sedimenti sp. nov., isolated from activated sludge.</title>
        <authorList>
            <person name="Xu J."/>
        </authorList>
    </citation>
    <scope>NUCLEOTIDE SEQUENCE [LARGE SCALE GENOMIC DNA]</scope>
    <source>
        <strain evidence="1 2">HX-9-20</strain>
    </source>
</reference>
<protein>
    <submittedName>
        <fullName evidence="1">Uncharacterized protein</fullName>
    </submittedName>
</protein>
<proteinExistence type="predicted"/>
<name>A0A562ZU68_9BURK</name>
<gene>
    <name evidence="1" type="ORF">FN976_07905</name>
</gene>
<evidence type="ECO:0000313" key="1">
    <source>
        <dbReference type="EMBL" id="TWO71906.1"/>
    </source>
</evidence>
<accession>A0A562ZU68</accession>
<organism evidence="1 2">
    <name type="scientific">Caenimonas sedimenti</name>
    <dbReference type="NCBI Taxonomy" id="2596921"/>
    <lineage>
        <taxon>Bacteria</taxon>
        <taxon>Pseudomonadati</taxon>
        <taxon>Pseudomonadota</taxon>
        <taxon>Betaproteobacteria</taxon>
        <taxon>Burkholderiales</taxon>
        <taxon>Comamonadaceae</taxon>
        <taxon>Caenimonas</taxon>
    </lineage>
</organism>
<dbReference type="Proteomes" id="UP000318199">
    <property type="component" value="Unassembled WGS sequence"/>
</dbReference>
<dbReference type="AlphaFoldDB" id="A0A562ZU68"/>
<comment type="caution">
    <text evidence="1">The sequence shown here is derived from an EMBL/GenBank/DDBJ whole genome shotgun (WGS) entry which is preliminary data.</text>
</comment>
<dbReference type="EMBL" id="VOBQ01000005">
    <property type="protein sequence ID" value="TWO71906.1"/>
    <property type="molecule type" value="Genomic_DNA"/>
</dbReference>
<evidence type="ECO:0000313" key="2">
    <source>
        <dbReference type="Proteomes" id="UP000318199"/>
    </source>
</evidence>
<dbReference type="RefSeq" id="WP_145892465.1">
    <property type="nucleotide sequence ID" value="NZ_VOBQ01000005.1"/>
</dbReference>
<keyword evidence="2" id="KW-1185">Reference proteome</keyword>
<sequence>MTQAEFGVLVGVSQQAVSEFVKAAALGPSAAAGDMLVAYCERLREMAAGRLGESGGLDLVQERAALARSQRIGQDQKNAVASGEFAPVGLLADVLGMAGGSVVERFEQLEAALRKACPDLPDEAKITIATVIAAARNEWIRTTAKLVTTRLDALLADAGDDPLEDDSEEDAD</sequence>